<keyword evidence="2" id="KW-1185">Reference proteome</keyword>
<evidence type="ECO:0008006" key="3">
    <source>
        <dbReference type="Google" id="ProtNLM"/>
    </source>
</evidence>
<reference evidence="1" key="1">
    <citation type="submission" date="2022-12" db="EMBL/GenBank/DDBJ databases">
        <title>Isolation and characterisation of novel Methanocorpusculum spp. from native Australian herbivores indicates the genus is ancestrally host-associated.</title>
        <authorList>
            <person name="Volmer J.G."/>
            <person name="Soo R.M."/>
            <person name="Evans P.N."/>
            <person name="Hoedt E.C."/>
            <person name="Astorga Alsina A.L."/>
            <person name="Woodcroft B.J."/>
            <person name="Tyson G.W."/>
            <person name="Hugenholtz P."/>
            <person name="Morrison M."/>
        </authorList>
    </citation>
    <scope>NUCLEOTIDE SEQUENCE</scope>
    <source>
        <strain evidence="1">MG</strain>
    </source>
</reference>
<name>A0ABT4IDT7_9EURY</name>
<evidence type="ECO:0000313" key="1">
    <source>
        <dbReference type="EMBL" id="MCZ0859903.1"/>
    </source>
</evidence>
<evidence type="ECO:0000313" key="2">
    <source>
        <dbReference type="Proteomes" id="UP001141422"/>
    </source>
</evidence>
<accession>A0ABT4IDT7</accession>
<dbReference type="Proteomes" id="UP001141422">
    <property type="component" value="Unassembled WGS sequence"/>
</dbReference>
<organism evidence="1 2">
    <name type="scientific">Methanocorpusculum petauri</name>
    <dbReference type="NCBI Taxonomy" id="3002863"/>
    <lineage>
        <taxon>Archaea</taxon>
        <taxon>Methanobacteriati</taxon>
        <taxon>Methanobacteriota</taxon>
        <taxon>Stenosarchaea group</taxon>
        <taxon>Methanomicrobia</taxon>
        <taxon>Methanomicrobiales</taxon>
        <taxon>Methanocorpusculaceae</taxon>
        <taxon>Methanocorpusculum</taxon>
    </lineage>
</organism>
<dbReference type="RefSeq" id="WP_268924125.1">
    <property type="nucleotide sequence ID" value="NZ_JAPTGB010000003.1"/>
</dbReference>
<sequence length="77" mass="8834">MGNNEVQMTIRLEKDFHAQCKALSDDAGQTLAEWIRRAMREKLEREVNGDSGISDDELDSRIEAVLTRMLQEKGRKV</sequence>
<gene>
    <name evidence="1" type="ORF">O0S10_01510</name>
</gene>
<comment type="caution">
    <text evidence="1">The sequence shown here is derived from an EMBL/GenBank/DDBJ whole genome shotgun (WGS) entry which is preliminary data.</text>
</comment>
<protein>
    <recommendedName>
        <fullName evidence="3">CopG family transcriptional regulator</fullName>
    </recommendedName>
</protein>
<proteinExistence type="predicted"/>
<dbReference type="EMBL" id="JAPTGB010000003">
    <property type="protein sequence ID" value="MCZ0859903.1"/>
    <property type="molecule type" value="Genomic_DNA"/>
</dbReference>